<comment type="caution">
    <text evidence="2">The sequence shown here is derived from an EMBL/GenBank/DDBJ whole genome shotgun (WGS) entry which is preliminary data.</text>
</comment>
<keyword evidence="2" id="KW-0808">Transferase</keyword>
<accession>A0A318S9W2</accession>
<evidence type="ECO:0000313" key="3">
    <source>
        <dbReference type="Proteomes" id="UP000248326"/>
    </source>
</evidence>
<organism evidence="2 3">
    <name type="scientific">Deinococcus yavapaiensis KR-236</name>
    <dbReference type="NCBI Taxonomy" id="694435"/>
    <lineage>
        <taxon>Bacteria</taxon>
        <taxon>Thermotogati</taxon>
        <taxon>Deinococcota</taxon>
        <taxon>Deinococci</taxon>
        <taxon>Deinococcales</taxon>
        <taxon>Deinococcaceae</taxon>
        <taxon>Deinococcus</taxon>
    </lineage>
</organism>
<dbReference type="AlphaFoldDB" id="A0A318S9W2"/>
<dbReference type="GO" id="GO:0016779">
    <property type="term" value="F:nucleotidyltransferase activity"/>
    <property type="evidence" value="ECO:0007669"/>
    <property type="project" value="InterPro"/>
</dbReference>
<protein>
    <submittedName>
        <fullName evidence="2">Nucleotidyltransferase-like protein</fullName>
    </submittedName>
</protein>
<dbReference type="InterPro" id="IPR002934">
    <property type="entry name" value="Polymerase_NTP_transf_dom"/>
</dbReference>
<dbReference type="InterPro" id="IPR043519">
    <property type="entry name" value="NT_sf"/>
</dbReference>
<gene>
    <name evidence="2" type="ORF">DES52_104111</name>
</gene>
<evidence type="ECO:0000259" key="1">
    <source>
        <dbReference type="Pfam" id="PF01909"/>
    </source>
</evidence>
<reference evidence="2 3" key="1">
    <citation type="submission" date="2018-06" db="EMBL/GenBank/DDBJ databases">
        <title>Genomic Encyclopedia of Type Strains, Phase IV (KMG-IV): sequencing the most valuable type-strain genomes for metagenomic binning, comparative biology and taxonomic classification.</title>
        <authorList>
            <person name="Goeker M."/>
        </authorList>
    </citation>
    <scope>NUCLEOTIDE SEQUENCE [LARGE SCALE GENOMIC DNA]</scope>
    <source>
        <strain evidence="2 3">DSM 18048</strain>
    </source>
</reference>
<dbReference type="Proteomes" id="UP000248326">
    <property type="component" value="Unassembled WGS sequence"/>
</dbReference>
<proteinExistence type="predicted"/>
<keyword evidence="3" id="KW-1185">Reference proteome</keyword>
<evidence type="ECO:0000313" key="2">
    <source>
        <dbReference type="EMBL" id="PYE54840.1"/>
    </source>
</evidence>
<dbReference type="OrthoDB" id="5176171at2"/>
<dbReference type="EMBL" id="QJSX01000004">
    <property type="protein sequence ID" value="PYE54840.1"/>
    <property type="molecule type" value="Genomic_DNA"/>
</dbReference>
<dbReference type="RefSeq" id="WP_110885959.1">
    <property type="nucleotide sequence ID" value="NZ_QJSX01000004.1"/>
</dbReference>
<dbReference type="Pfam" id="PF01909">
    <property type="entry name" value="NTP_transf_2"/>
    <property type="match status" value="1"/>
</dbReference>
<dbReference type="SUPFAM" id="SSF81301">
    <property type="entry name" value="Nucleotidyltransferase"/>
    <property type="match status" value="1"/>
</dbReference>
<feature type="domain" description="Polymerase nucleotidyl transferase" evidence="1">
    <location>
        <begin position="20"/>
        <end position="51"/>
    </location>
</feature>
<name>A0A318S9W2_9DEIO</name>
<sequence length="266" mass="28563">MTDVTALAFRLADRLATVPGIVAVLLGGSRARGAARPDSDLDLGLYYEGPRALNVDALSALCRDVDEGAARPTVPGGWGPWVDGGAWLTVQGQRVDFIYRDLKRVTTSVEDALAGRVTLHAQVGHPHGIHGHHYAAELALGIVLSDVDGRVDRLKSLVKEYPPLLSEALLRQYAWQAEFWLAGALKARGRGDVHWLQGCAFQAVMAMVQTLCARHGVWLTNEKGAVSVAASVPSAPHHFEARVRTALSALDLEAVRTLAREVADSA</sequence>
<dbReference type="CDD" id="cd05403">
    <property type="entry name" value="NT_KNTase_like"/>
    <property type="match status" value="1"/>
</dbReference>
<dbReference type="Gene3D" id="3.30.460.10">
    <property type="entry name" value="Beta Polymerase, domain 2"/>
    <property type="match status" value="1"/>
</dbReference>